<evidence type="ECO:0000313" key="2">
    <source>
        <dbReference type="Proteomes" id="UP000032512"/>
    </source>
</evidence>
<dbReference type="Proteomes" id="UP000032512">
    <property type="component" value="Unassembled WGS sequence"/>
</dbReference>
<keyword evidence="2" id="KW-1185">Reference proteome</keyword>
<accession>A0A0D6ZFE4</accession>
<dbReference type="EMBL" id="JXIQ01000019">
    <property type="protein sequence ID" value="KIY23318.1"/>
    <property type="molecule type" value="Genomic_DNA"/>
</dbReference>
<evidence type="ECO:0000313" key="1">
    <source>
        <dbReference type="EMBL" id="KIY23318.1"/>
    </source>
</evidence>
<dbReference type="SUPFAM" id="SSF55961">
    <property type="entry name" value="Bet v1-like"/>
    <property type="match status" value="1"/>
</dbReference>
<dbReference type="RefSeq" id="WP_044391109.1">
    <property type="nucleotide sequence ID" value="NZ_JXIQ01000019.1"/>
</dbReference>
<dbReference type="AlphaFoldDB" id="A0A0D6ZFE4"/>
<dbReference type="InterPro" id="IPR010419">
    <property type="entry name" value="CO_DH_gsu"/>
</dbReference>
<dbReference type="CDD" id="cd07812">
    <property type="entry name" value="SRPBCC"/>
    <property type="match status" value="1"/>
</dbReference>
<organism evidence="1 2">
    <name type="scientific">Mesobacillus subterraneus</name>
    <dbReference type="NCBI Taxonomy" id="285983"/>
    <lineage>
        <taxon>Bacteria</taxon>
        <taxon>Bacillati</taxon>
        <taxon>Bacillota</taxon>
        <taxon>Bacilli</taxon>
        <taxon>Bacillales</taxon>
        <taxon>Bacillaceae</taxon>
        <taxon>Mesobacillus</taxon>
    </lineage>
</organism>
<gene>
    <name evidence="1" type="ORF">UB32_03055</name>
</gene>
<dbReference type="Pfam" id="PF06240">
    <property type="entry name" value="COXG"/>
    <property type="match status" value="1"/>
</dbReference>
<dbReference type="OrthoDB" id="2374625at2"/>
<dbReference type="Gene3D" id="3.30.530.20">
    <property type="match status" value="1"/>
</dbReference>
<comment type="caution">
    <text evidence="1">The sequence shown here is derived from an EMBL/GenBank/DDBJ whole genome shotgun (WGS) entry which is preliminary data.</text>
</comment>
<protein>
    <submittedName>
        <fullName evidence="1">Carbon monoxide dehydrogenase</fullName>
    </submittedName>
</protein>
<reference evidence="1 2" key="1">
    <citation type="submission" date="2015-01" db="EMBL/GenBank/DDBJ databases">
        <title>Draft genome sequences of the supercritical CO2 tolerant bacteria Bacillus subterraneus MITOT1 and Bacillus cereus MIT0214.</title>
        <authorList>
            <person name="Peet K.C."/>
            <person name="Thompson J.R."/>
        </authorList>
    </citation>
    <scope>NUCLEOTIDE SEQUENCE [LARGE SCALE GENOMIC DNA]</scope>
    <source>
        <strain evidence="1 2">MITOT1</strain>
    </source>
</reference>
<proteinExistence type="predicted"/>
<sequence>MPESKHEVIIDVPIEKVWDFVKEMDNWAPLLPGYINHEKLNENQSSWTFRETVGVLKKKLSLLVTIKEWIEPSRVLFELDGINENLKGNGYFHAETVQINKTKMTGFLELTAEGALATVMNAVMKSSLPKSGQKLTTAIAEELERGM</sequence>
<dbReference type="PATRIC" id="fig|285983.3.peg.2543"/>
<dbReference type="InterPro" id="IPR023393">
    <property type="entry name" value="START-like_dom_sf"/>
</dbReference>
<name>A0A0D6ZFE4_9BACI</name>